<evidence type="ECO:0000313" key="1">
    <source>
        <dbReference type="EMBL" id="MEJ2903408.1"/>
    </source>
</evidence>
<evidence type="ECO:0008006" key="3">
    <source>
        <dbReference type="Google" id="ProtNLM"/>
    </source>
</evidence>
<dbReference type="RefSeq" id="WP_288879081.1">
    <property type="nucleotide sequence ID" value="NZ_CBFGNQ010000001.1"/>
</dbReference>
<organism evidence="1 2">
    <name type="scientific">Pedobacter panaciterrae</name>
    <dbReference type="NCBI Taxonomy" id="363849"/>
    <lineage>
        <taxon>Bacteria</taxon>
        <taxon>Pseudomonadati</taxon>
        <taxon>Bacteroidota</taxon>
        <taxon>Sphingobacteriia</taxon>
        <taxon>Sphingobacteriales</taxon>
        <taxon>Sphingobacteriaceae</taxon>
        <taxon>Pedobacter</taxon>
    </lineage>
</organism>
<proteinExistence type="predicted"/>
<accession>A0ABU8NQD2</accession>
<evidence type="ECO:0000313" key="2">
    <source>
        <dbReference type="Proteomes" id="UP001378956"/>
    </source>
</evidence>
<name>A0ABU8NQD2_9SPHI</name>
<dbReference type="EMBL" id="JBBEUB010000004">
    <property type="protein sequence ID" value="MEJ2903408.1"/>
    <property type="molecule type" value="Genomic_DNA"/>
</dbReference>
<sequence>MRKFFLRNQLCIPVKGYNRAIIYDILRKDYFFISKAHFYILDTDDFIDFNKIEDEEERQSLIDFLINEEIVFELADQNQKQCFTALNRKLEVPNKITNIVLHTNVDLNFFDCIKEEYILNLSIIAPQVDDNLFKVLKRIDTLEIDSVYLYIENFDHDALEDHRKRLSDHNLVFSVNFFNSKNSIEKTELYQNVYFNYFDEEFTVYKRKLTIDKLGINTEHFLEAYNFHSYYFGKVYIDSDGNIKNGLNNTLSFGQVKSISSVQFLNLISSDQFQELGNIQKDSMLVCCDCEFRYMCVDSRVPVKGIDKWYHPIECAYNPYLSKWDDEVDYLDLNHCGVTISASGCFIDKEQLSQKFNSIWSA</sequence>
<dbReference type="Proteomes" id="UP001378956">
    <property type="component" value="Unassembled WGS sequence"/>
</dbReference>
<comment type="caution">
    <text evidence="1">The sequence shown here is derived from an EMBL/GenBank/DDBJ whole genome shotgun (WGS) entry which is preliminary data.</text>
</comment>
<gene>
    <name evidence="1" type="ORF">WAE58_13275</name>
</gene>
<reference evidence="1 2" key="1">
    <citation type="submission" date="2024-03" db="EMBL/GenBank/DDBJ databases">
        <title>Sequence of Lycoming College Course Isolates.</title>
        <authorList>
            <person name="Plotts O."/>
            <person name="Newman J."/>
        </authorList>
    </citation>
    <scope>NUCLEOTIDE SEQUENCE [LARGE SCALE GENOMIC DNA]</scope>
    <source>
        <strain evidence="1 2">CJB-3</strain>
    </source>
</reference>
<keyword evidence="2" id="KW-1185">Reference proteome</keyword>
<protein>
    <recommendedName>
        <fullName evidence="3">SPASM domain peptide maturase of grasp-with-spasm system</fullName>
    </recommendedName>
</protein>